<keyword evidence="1" id="KW-0472">Membrane</keyword>
<accession>J8PIR7</accession>
<name>J8PIR7_SACAR</name>
<evidence type="ECO:0000256" key="1">
    <source>
        <dbReference type="SAM" id="Phobius"/>
    </source>
</evidence>
<dbReference type="OrthoDB" id="4066284at2759"/>
<keyword evidence="1" id="KW-1133">Transmembrane helix</keyword>
<proteinExistence type="predicted"/>
<dbReference type="Proteomes" id="UP000006968">
    <property type="component" value="Chromosome XIV"/>
</dbReference>
<keyword evidence="3" id="KW-1185">Reference proteome</keyword>
<dbReference type="AlphaFoldDB" id="J8PIR7"/>
<sequence>MSKTNHALSHPIELKRIINLVLFFVIVGLIFQNSVYFKTAFQKLLARLYKNSHPNPSNNSDGSLPIFSENLIDFDDVNMVDKTRLCIFLIFCFIITIPFMV</sequence>
<comment type="caution">
    <text evidence="2">The sequence shown here is derived from an EMBL/GenBank/DDBJ whole genome shotgun (WGS) entry which is preliminary data.</text>
</comment>
<dbReference type="HOGENOM" id="CLU_175726_0_0_1"/>
<keyword evidence="1" id="KW-0812">Transmembrane</keyword>
<reference evidence="2 3" key="1">
    <citation type="journal article" date="2013" name="BMC Genomics">
        <title>High quality de novo sequencing and assembly of the Saccharomyces arboricolus genome.</title>
        <authorList>
            <person name="Liti G."/>
            <person name="Nguyen Ba A.N."/>
            <person name="Blythe M."/>
            <person name="Mueller C.A."/>
            <person name="Bergstroem A."/>
            <person name="Cubillos F.A."/>
            <person name="Dafhnis-Calas F."/>
            <person name="Khoshraftar S."/>
            <person name="Malla S."/>
            <person name="Mehta N."/>
            <person name="Siow C.C."/>
            <person name="Warringer J."/>
            <person name="Moses A.M."/>
            <person name="Louis E.J."/>
            <person name="Nieduszynski C.A."/>
        </authorList>
    </citation>
    <scope>NUCLEOTIDE SEQUENCE [LARGE SCALE GENOMIC DNA]</scope>
    <source>
        <strain evidence="3">H-6 / AS 2.3317 / CBS 10644</strain>
    </source>
</reference>
<evidence type="ECO:0000313" key="3">
    <source>
        <dbReference type="Proteomes" id="UP000006968"/>
    </source>
</evidence>
<protein>
    <submittedName>
        <fullName evidence="2">YNL146W</fullName>
    </submittedName>
</protein>
<feature type="transmembrane region" description="Helical" evidence="1">
    <location>
        <begin position="17"/>
        <end position="37"/>
    </location>
</feature>
<dbReference type="EMBL" id="ALIE01000168">
    <property type="protein sequence ID" value="EJS42005.1"/>
    <property type="molecule type" value="Genomic_DNA"/>
</dbReference>
<gene>
    <name evidence="2" type="ORF">SU7_2936</name>
</gene>
<evidence type="ECO:0000313" key="2">
    <source>
        <dbReference type="EMBL" id="EJS42005.1"/>
    </source>
</evidence>
<feature type="transmembrane region" description="Helical" evidence="1">
    <location>
        <begin position="83"/>
        <end position="100"/>
    </location>
</feature>
<organism evidence="2 3">
    <name type="scientific">Saccharomyces arboricola (strain H-6 / AS 2.3317 / CBS 10644)</name>
    <name type="common">Yeast</name>
    <dbReference type="NCBI Taxonomy" id="1160507"/>
    <lineage>
        <taxon>Eukaryota</taxon>
        <taxon>Fungi</taxon>
        <taxon>Dikarya</taxon>
        <taxon>Ascomycota</taxon>
        <taxon>Saccharomycotina</taxon>
        <taxon>Saccharomycetes</taxon>
        <taxon>Saccharomycetales</taxon>
        <taxon>Saccharomycetaceae</taxon>
        <taxon>Saccharomyces</taxon>
    </lineage>
</organism>